<dbReference type="InterPro" id="IPR000792">
    <property type="entry name" value="Tscrpt_reg_LuxR_C"/>
</dbReference>
<evidence type="ECO:0000256" key="4">
    <source>
        <dbReference type="ARBA" id="ARBA00023163"/>
    </source>
</evidence>
<dbReference type="CDD" id="cd17535">
    <property type="entry name" value="REC_NarL-like"/>
    <property type="match status" value="1"/>
</dbReference>
<keyword evidence="9" id="KW-1185">Reference proteome</keyword>
<name>A0ABW1VGB7_9MICO</name>
<dbReference type="InterPro" id="IPR039420">
    <property type="entry name" value="WalR-like"/>
</dbReference>
<dbReference type="SUPFAM" id="SSF46894">
    <property type="entry name" value="C-terminal effector domain of the bipartite response regulators"/>
    <property type="match status" value="1"/>
</dbReference>
<feature type="modified residue" description="4-aspartylphosphate" evidence="5">
    <location>
        <position position="56"/>
    </location>
</feature>
<evidence type="ECO:0000256" key="2">
    <source>
        <dbReference type="ARBA" id="ARBA00023015"/>
    </source>
</evidence>
<dbReference type="InterPro" id="IPR011006">
    <property type="entry name" value="CheY-like_superfamily"/>
</dbReference>
<proteinExistence type="predicted"/>
<keyword evidence="4" id="KW-0804">Transcription</keyword>
<dbReference type="Gene3D" id="3.40.50.2300">
    <property type="match status" value="1"/>
</dbReference>
<keyword evidence="2" id="KW-0805">Transcription regulation</keyword>
<dbReference type="SUPFAM" id="SSF52172">
    <property type="entry name" value="CheY-like"/>
    <property type="match status" value="1"/>
</dbReference>
<accession>A0ABW1VGB7</accession>
<dbReference type="Pfam" id="PF00196">
    <property type="entry name" value="GerE"/>
    <property type="match status" value="1"/>
</dbReference>
<feature type="domain" description="Response regulatory" evidence="7">
    <location>
        <begin position="5"/>
        <end position="121"/>
    </location>
</feature>
<evidence type="ECO:0000259" key="7">
    <source>
        <dbReference type="PROSITE" id="PS50110"/>
    </source>
</evidence>
<dbReference type="SMART" id="SM00421">
    <property type="entry name" value="HTH_LUXR"/>
    <property type="match status" value="1"/>
</dbReference>
<organism evidence="8 9">
    <name type="scientific">Luethyella okanaganae</name>
    <dbReference type="NCBI Taxonomy" id="69372"/>
    <lineage>
        <taxon>Bacteria</taxon>
        <taxon>Bacillati</taxon>
        <taxon>Actinomycetota</taxon>
        <taxon>Actinomycetes</taxon>
        <taxon>Micrococcales</taxon>
        <taxon>Microbacteriaceae</taxon>
        <taxon>Luethyella</taxon>
    </lineage>
</organism>
<evidence type="ECO:0000313" key="9">
    <source>
        <dbReference type="Proteomes" id="UP001596306"/>
    </source>
</evidence>
<evidence type="ECO:0000256" key="1">
    <source>
        <dbReference type="ARBA" id="ARBA00022553"/>
    </source>
</evidence>
<gene>
    <name evidence="8" type="ORF">ACFQB0_10515</name>
</gene>
<dbReference type="PROSITE" id="PS00622">
    <property type="entry name" value="HTH_LUXR_1"/>
    <property type="match status" value="1"/>
</dbReference>
<evidence type="ECO:0000259" key="6">
    <source>
        <dbReference type="PROSITE" id="PS50043"/>
    </source>
</evidence>
<evidence type="ECO:0000256" key="5">
    <source>
        <dbReference type="PROSITE-ProRule" id="PRU00169"/>
    </source>
</evidence>
<dbReference type="PROSITE" id="PS50110">
    <property type="entry name" value="RESPONSE_REGULATORY"/>
    <property type="match status" value="1"/>
</dbReference>
<dbReference type="InterPro" id="IPR016032">
    <property type="entry name" value="Sig_transdc_resp-reg_C-effctor"/>
</dbReference>
<sequence>MEPIRVLIADDEALVRHALRVFVNTGGDMTVVGEAVDGEEAVSAAERLLPDVVLMDLQMPHVSGIEATRRIATALPDVRVLAVTTFSTERHVVPALRAGASGYLVKDTDPDDILEAIREVRAGRSVISPRVTRDLILSLQADPGVTRGAMPAPEALTPRELSIVQAIAQGRSNAEIARELHLAEPTIKANLGRVMSKWGVRDRVQVLIYAITKNVIDLESLDIGSL</sequence>
<dbReference type="Pfam" id="PF00072">
    <property type="entry name" value="Response_reg"/>
    <property type="match status" value="1"/>
</dbReference>
<dbReference type="InterPro" id="IPR058245">
    <property type="entry name" value="NreC/VraR/RcsB-like_REC"/>
</dbReference>
<dbReference type="InterPro" id="IPR001789">
    <property type="entry name" value="Sig_transdc_resp-reg_receiver"/>
</dbReference>
<reference evidence="9" key="1">
    <citation type="journal article" date="2019" name="Int. J. Syst. Evol. Microbiol.">
        <title>The Global Catalogue of Microorganisms (GCM) 10K type strain sequencing project: providing services to taxonomists for standard genome sequencing and annotation.</title>
        <authorList>
            <consortium name="The Broad Institute Genomics Platform"/>
            <consortium name="The Broad Institute Genome Sequencing Center for Infectious Disease"/>
            <person name="Wu L."/>
            <person name="Ma J."/>
        </authorList>
    </citation>
    <scope>NUCLEOTIDE SEQUENCE [LARGE SCALE GENOMIC DNA]</scope>
    <source>
        <strain evidence="9">CCUG 43304</strain>
    </source>
</reference>
<keyword evidence="3" id="KW-0238">DNA-binding</keyword>
<dbReference type="SMART" id="SM00448">
    <property type="entry name" value="REC"/>
    <property type="match status" value="1"/>
</dbReference>
<evidence type="ECO:0000313" key="8">
    <source>
        <dbReference type="EMBL" id="MFC6356540.1"/>
    </source>
</evidence>
<dbReference type="PANTHER" id="PTHR43214">
    <property type="entry name" value="TWO-COMPONENT RESPONSE REGULATOR"/>
    <property type="match status" value="1"/>
</dbReference>
<feature type="domain" description="HTH luxR-type" evidence="6">
    <location>
        <begin position="149"/>
        <end position="214"/>
    </location>
</feature>
<dbReference type="EMBL" id="JBHSTP010000002">
    <property type="protein sequence ID" value="MFC6356540.1"/>
    <property type="molecule type" value="Genomic_DNA"/>
</dbReference>
<dbReference type="CDD" id="cd06170">
    <property type="entry name" value="LuxR_C_like"/>
    <property type="match status" value="1"/>
</dbReference>
<keyword evidence="1 5" id="KW-0597">Phosphoprotein</keyword>
<dbReference type="PROSITE" id="PS50043">
    <property type="entry name" value="HTH_LUXR_2"/>
    <property type="match status" value="1"/>
</dbReference>
<comment type="caution">
    <text evidence="8">The sequence shown here is derived from an EMBL/GenBank/DDBJ whole genome shotgun (WGS) entry which is preliminary data.</text>
</comment>
<dbReference type="PRINTS" id="PR00038">
    <property type="entry name" value="HTHLUXR"/>
</dbReference>
<dbReference type="PANTHER" id="PTHR43214:SF24">
    <property type="entry name" value="TRANSCRIPTIONAL REGULATORY PROTEIN NARL-RELATED"/>
    <property type="match status" value="1"/>
</dbReference>
<dbReference type="RefSeq" id="WP_386731098.1">
    <property type="nucleotide sequence ID" value="NZ_JBHSTP010000002.1"/>
</dbReference>
<protein>
    <submittedName>
        <fullName evidence="8">Response regulator</fullName>
    </submittedName>
</protein>
<evidence type="ECO:0000256" key="3">
    <source>
        <dbReference type="ARBA" id="ARBA00023125"/>
    </source>
</evidence>
<dbReference type="Proteomes" id="UP001596306">
    <property type="component" value="Unassembled WGS sequence"/>
</dbReference>